<keyword evidence="2" id="KW-1185">Reference proteome</keyword>
<protein>
    <submittedName>
        <fullName evidence="1">Uncharacterized protein</fullName>
    </submittedName>
</protein>
<dbReference type="AlphaFoldDB" id="A0AAD6AVY7"/>
<sequence>MSVISQSRHSAHQGFYSMSGRLRLTLIFKELGDERRVIRFILNFYEQVTTFIFLTGLDMYWLKQGDTSGTAGFESLAA</sequence>
<gene>
    <name evidence="1" type="ORF">JOQ06_010486</name>
</gene>
<name>A0AAD6AVY7_9TELE</name>
<proteinExistence type="predicted"/>
<dbReference type="Proteomes" id="UP001219934">
    <property type="component" value="Unassembled WGS sequence"/>
</dbReference>
<organism evidence="1 2">
    <name type="scientific">Pogonophryne albipinna</name>
    <dbReference type="NCBI Taxonomy" id="1090488"/>
    <lineage>
        <taxon>Eukaryota</taxon>
        <taxon>Metazoa</taxon>
        <taxon>Chordata</taxon>
        <taxon>Craniata</taxon>
        <taxon>Vertebrata</taxon>
        <taxon>Euteleostomi</taxon>
        <taxon>Actinopterygii</taxon>
        <taxon>Neopterygii</taxon>
        <taxon>Teleostei</taxon>
        <taxon>Neoteleostei</taxon>
        <taxon>Acanthomorphata</taxon>
        <taxon>Eupercaria</taxon>
        <taxon>Perciformes</taxon>
        <taxon>Notothenioidei</taxon>
        <taxon>Pogonophryne</taxon>
    </lineage>
</organism>
<comment type="caution">
    <text evidence="1">The sequence shown here is derived from an EMBL/GenBank/DDBJ whole genome shotgun (WGS) entry which is preliminary data.</text>
</comment>
<accession>A0AAD6AVY7</accession>
<dbReference type="EMBL" id="JAPTMU010000014">
    <property type="protein sequence ID" value="KAJ4932053.1"/>
    <property type="molecule type" value="Genomic_DNA"/>
</dbReference>
<reference evidence="1" key="1">
    <citation type="submission" date="2022-11" db="EMBL/GenBank/DDBJ databases">
        <title>Chromosome-level genome of Pogonophryne albipinna.</title>
        <authorList>
            <person name="Jo E."/>
        </authorList>
    </citation>
    <scope>NUCLEOTIDE SEQUENCE</scope>
    <source>
        <strain evidence="1">SGF0006</strain>
        <tissue evidence="1">Muscle</tissue>
    </source>
</reference>
<evidence type="ECO:0000313" key="2">
    <source>
        <dbReference type="Proteomes" id="UP001219934"/>
    </source>
</evidence>
<evidence type="ECO:0000313" key="1">
    <source>
        <dbReference type="EMBL" id="KAJ4932053.1"/>
    </source>
</evidence>